<sequence>MVRHDCSTKAQCLEVRFVDPEINDYDRPKLVITVKSTPEDVKDPKEDCVVTKFSELDAEGRDEFRDLKEEHNAEKRMCEKQTEALADLRFRIQETVHISSNFTYTKGCSSAYEMLRNIADKFLTSDVHRKQELKLRWKNLFKTLDDTEPIYDFLNALNTLESSYAHTKASCTD</sequence>
<evidence type="ECO:0000313" key="1">
    <source>
        <dbReference type="EMBL" id="RKF57775.1"/>
    </source>
</evidence>
<evidence type="ECO:0000313" key="2">
    <source>
        <dbReference type="Proteomes" id="UP000286134"/>
    </source>
</evidence>
<gene>
    <name evidence="1" type="ORF">OnM2_072080</name>
</gene>
<name>A0A420HK12_9PEZI</name>
<protein>
    <submittedName>
        <fullName evidence="1">Uncharacterized protein</fullName>
    </submittedName>
</protein>
<dbReference type="EMBL" id="MCFK01007208">
    <property type="protein sequence ID" value="RKF57775.1"/>
    <property type="molecule type" value="Genomic_DNA"/>
</dbReference>
<comment type="caution">
    <text evidence="1">The sequence shown here is derived from an EMBL/GenBank/DDBJ whole genome shotgun (WGS) entry which is preliminary data.</text>
</comment>
<keyword evidence="2" id="KW-1185">Reference proteome</keyword>
<dbReference type="AlphaFoldDB" id="A0A420HK12"/>
<accession>A0A420HK12</accession>
<dbReference type="Proteomes" id="UP000286134">
    <property type="component" value="Unassembled WGS sequence"/>
</dbReference>
<organism evidence="1 2">
    <name type="scientific">Erysiphe neolycopersici</name>
    <dbReference type="NCBI Taxonomy" id="212602"/>
    <lineage>
        <taxon>Eukaryota</taxon>
        <taxon>Fungi</taxon>
        <taxon>Dikarya</taxon>
        <taxon>Ascomycota</taxon>
        <taxon>Pezizomycotina</taxon>
        <taxon>Leotiomycetes</taxon>
        <taxon>Erysiphales</taxon>
        <taxon>Erysiphaceae</taxon>
        <taxon>Erysiphe</taxon>
    </lineage>
</organism>
<reference evidence="1 2" key="1">
    <citation type="journal article" date="2018" name="BMC Genomics">
        <title>Comparative genome analyses reveal sequence features reflecting distinct modes of host-adaptation between dicot and monocot powdery mildew.</title>
        <authorList>
            <person name="Wu Y."/>
            <person name="Ma X."/>
            <person name="Pan Z."/>
            <person name="Kale S.D."/>
            <person name="Song Y."/>
            <person name="King H."/>
            <person name="Zhang Q."/>
            <person name="Presley C."/>
            <person name="Deng X."/>
            <person name="Wei C.I."/>
            <person name="Xiao S."/>
        </authorList>
    </citation>
    <scope>NUCLEOTIDE SEQUENCE [LARGE SCALE GENOMIC DNA]</scope>
    <source>
        <strain evidence="1">UMSG2</strain>
    </source>
</reference>
<proteinExistence type="predicted"/>
<dbReference type="OrthoDB" id="3781185at2759"/>